<comment type="caution">
    <text evidence="6">The sequence shown here is derived from an EMBL/GenBank/DDBJ whole genome shotgun (WGS) entry which is preliminary data.</text>
</comment>
<dbReference type="OrthoDB" id="5798956at2"/>
<keyword evidence="1 5" id="KW-0732">Signal</keyword>
<dbReference type="Pfam" id="PF17170">
    <property type="entry name" value="DUF5128"/>
    <property type="match status" value="1"/>
</dbReference>
<evidence type="ECO:0000313" key="6">
    <source>
        <dbReference type="EMBL" id="EXJ14965.1"/>
    </source>
</evidence>
<protein>
    <recommendedName>
        <fullName evidence="8">6-bladed beta-propeller</fullName>
    </recommendedName>
</protein>
<evidence type="ECO:0008006" key="8">
    <source>
        <dbReference type="Google" id="ProtNLM"/>
    </source>
</evidence>
<evidence type="ECO:0000256" key="2">
    <source>
        <dbReference type="ARBA" id="ARBA00022737"/>
    </source>
</evidence>
<sequence length="315" mass="34736">MSTTRRSRFTTLPVLLLSSLLLSTGQAGAIDFVHVMNIGSEGSDPGQFRYVEDFALSKDGHLLVTDASHAYVQVFDKTTGEFISRFGGKGDEDDNLEKPEGISVAPNGDIYVADYTTGDVKVYDPSYSWKATFSEYGEEPGQNIKSEFTDIYDGRYYMPEAGNHRVSVFDLEGNFLFIFGGPGTEPGQMNNPESAKFNSEGRLYLADLKNDRIQVFDKDGNFLFTWGESGSEPGQFKAPAGIGIDARDRVYVSEIGNDRIQVFDKEGRYLTGWGSKGSGDGEFGNLHGLFVDRSTGWVYVADTANNRVQVFKPAE</sequence>
<reference evidence="6 7" key="1">
    <citation type="submission" date="2012-11" db="EMBL/GenBank/DDBJ databases">
        <title>Genome assembly of Thiorhodococcus sp. AK35.</title>
        <authorList>
            <person name="Nupur N."/>
            <person name="Khatri I."/>
            <person name="Subramanian S."/>
            <person name="Pinnaka A."/>
        </authorList>
    </citation>
    <scope>NUCLEOTIDE SEQUENCE [LARGE SCALE GENOMIC DNA]</scope>
    <source>
        <strain evidence="6 7">AK35</strain>
    </source>
</reference>
<organism evidence="6 7">
    <name type="scientific">Imhoffiella purpurea</name>
    <dbReference type="NCBI Taxonomy" id="1249627"/>
    <lineage>
        <taxon>Bacteria</taxon>
        <taxon>Pseudomonadati</taxon>
        <taxon>Pseudomonadota</taxon>
        <taxon>Gammaproteobacteria</taxon>
        <taxon>Chromatiales</taxon>
        <taxon>Chromatiaceae</taxon>
        <taxon>Imhoffiella</taxon>
    </lineage>
</organism>
<dbReference type="PANTHER" id="PTHR10680:SF28">
    <property type="entry name" value="SMP-30_GLUCONOLACTONASE_LRE-LIKE REGION DOMAIN-CONTAINING PROTEIN"/>
    <property type="match status" value="1"/>
</dbReference>
<keyword evidence="7" id="KW-1185">Reference proteome</keyword>
<dbReference type="Proteomes" id="UP000019460">
    <property type="component" value="Unassembled WGS sequence"/>
</dbReference>
<name>W9VX17_9GAMM</name>
<feature type="repeat" description="NHL" evidence="4">
    <location>
        <begin position="227"/>
        <end position="266"/>
    </location>
</feature>
<dbReference type="STRING" id="1249627.D779_1929"/>
<evidence type="ECO:0000313" key="7">
    <source>
        <dbReference type="Proteomes" id="UP000019460"/>
    </source>
</evidence>
<dbReference type="AlphaFoldDB" id="W9VX17"/>
<evidence type="ECO:0000256" key="5">
    <source>
        <dbReference type="SAM" id="SignalP"/>
    </source>
</evidence>
<feature type="repeat" description="NHL" evidence="4">
    <location>
        <begin position="83"/>
        <end position="126"/>
    </location>
</feature>
<feature type="signal peptide" evidence="5">
    <location>
        <begin position="1"/>
        <end position="29"/>
    </location>
</feature>
<evidence type="ECO:0000256" key="1">
    <source>
        <dbReference type="ARBA" id="ARBA00022729"/>
    </source>
</evidence>
<dbReference type="InterPro" id="IPR001258">
    <property type="entry name" value="NHL_repeat"/>
</dbReference>
<dbReference type="Gene3D" id="2.120.10.30">
    <property type="entry name" value="TolB, C-terminal domain"/>
    <property type="match status" value="4"/>
</dbReference>
<evidence type="ECO:0000256" key="3">
    <source>
        <dbReference type="ARBA" id="ARBA00023180"/>
    </source>
</evidence>
<dbReference type="PATRIC" id="fig|1249627.3.peg.2249"/>
<feature type="repeat" description="NHL" evidence="4">
    <location>
        <begin position="176"/>
        <end position="219"/>
    </location>
</feature>
<evidence type="ECO:0000256" key="4">
    <source>
        <dbReference type="PROSITE-ProRule" id="PRU00504"/>
    </source>
</evidence>
<feature type="repeat" description="NHL" evidence="4">
    <location>
        <begin position="274"/>
        <end position="314"/>
    </location>
</feature>
<dbReference type="PANTHER" id="PTHR10680">
    <property type="entry name" value="PEPTIDYL-GLYCINE ALPHA-AMIDATING MONOOXYGENASE"/>
    <property type="match status" value="1"/>
</dbReference>
<dbReference type="RefSeq" id="WP_052348045.1">
    <property type="nucleotide sequence ID" value="NZ_AONC01000031.1"/>
</dbReference>
<proteinExistence type="predicted"/>
<dbReference type="Pfam" id="PF01436">
    <property type="entry name" value="NHL"/>
    <property type="match status" value="1"/>
</dbReference>
<dbReference type="CDD" id="cd14956">
    <property type="entry name" value="NHL_like_3"/>
    <property type="match status" value="1"/>
</dbReference>
<dbReference type="PROSITE" id="PS51125">
    <property type="entry name" value="NHL"/>
    <property type="match status" value="5"/>
</dbReference>
<gene>
    <name evidence="6" type="ORF">D779_1929</name>
</gene>
<feature type="chain" id="PRO_5004933234" description="6-bladed beta-propeller" evidence="5">
    <location>
        <begin position="30"/>
        <end position="315"/>
    </location>
</feature>
<keyword evidence="2" id="KW-0677">Repeat</keyword>
<dbReference type="EMBL" id="AONC01000031">
    <property type="protein sequence ID" value="EXJ14965.1"/>
    <property type="molecule type" value="Genomic_DNA"/>
</dbReference>
<dbReference type="InterPro" id="IPR011042">
    <property type="entry name" value="6-blade_b-propeller_TolB-like"/>
</dbReference>
<keyword evidence="3" id="KW-0325">Glycoprotein</keyword>
<feature type="repeat" description="NHL" evidence="4">
    <location>
        <begin position="35"/>
        <end position="78"/>
    </location>
</feature>
<dbReference type="SUPFAM" id="SSF101898">
    <property type="entry name" value="NHL repeat"/>
    <property type="match status" value="1"/>
</dbReference>
<dbReference type="GO" id="GO:0005576">
    <property type="term" value="C:extracellular region"/>
    <property type="evidence" value="ECO:0007669"/>
    <property type="project" value="TreeGrafter"/>
</dbReference>
<dbReference type="eggNOG" id="COG3391">
    <property type="taxonomic scope" value="Bacteria"/>
</dbReference>
<accession>W9VX17</accession>